<gene>
    <name evidence="2" type="ORF">SNE25_21215</name>
</gene>
<protein>
    <submittedName>
        <fullName evidence="2">Pentapeptide repeat-containing protein</fullName>
    </submittedName>
</protein>
<dbReference type="InterPro" id="IPR001646">
    <property type="entry name" value="5peptide_repeat"/>
</dbReference>
<dbReference type="RefSeq" id="WP_321561007.1">
    <property type="nucleotide sequence ID" value="NZ_CP139558.1"/>
</dbReference>
<dbReference type="SUPFAM" id="SSF141571">
    <property type="entry name" value="Pentapeptide repeat-like"/>
    <property type="match status" value="1"/>
</dbReference>
<reference evidence="2 3" key="1">
    <citation type="submission" date="2023-11" db="EMBL/GenBank/DDBJ databases">
        <title>Analysis of the Genomes of Mucilaginibacter gossypii cycad 4 and M. sabulilitoris SNA2: microbes with the potential for plant growth promotion.</title>
        <authorList>
            <person name="Hirsch A.M."/>
            <person name="Humm E."/>
            <person name="Rubbi M."/>
            <person name="Del Vecchio G."/>
            <person name="Ha S.M."/>
            <person name="Pellegrini M."/>
            <person name="Gunsalus R.P."/>
        </authorList>
    </citation>
    <scope>NUCLEOTIDE SEQUENCE [LARGE SCALE GENOMIC DNA]</scope>
    <source>
        <strain evidence="2 3">SNA2</strain>
    </source>
</reference>
<accession>A0ABZ0TF89</accession>
<dbReference type="EMBL" id="CP139558">
    <property type="protein sequence ID" value="WPU91841.1"/>
    <property type="molecule type" value="Genomic_DNA"/>
</dbReference>
<evidence type="ECO:0000313" key="3">
    <source>
        <dbReference type="Proteomes" id="UP001324380"/>
    </source>
</evidence>
<dbReference type="PANTHER" id="PTHR47485">
    <property type="entry name" value="THYLAKOID LUMENAL 17.4 KDA PROTEIN, CHLOROPLASTIC"/>
    <property type="match status" value="1"/>
</dbReference>
<dbReference type="Pfam" id="PF00805">
    <property type="entry name" value="Pentapeptide"/>
    <property type="match status" value="3"/>
</dbReference>
<organism evidence="2 3">
    <name type="scientific">Mucilaginibacter sabulilitoris</name>
    <dbReference type="NCBI Taxonomy" id="1173583"/>
    <lineage>
        <taxon>Bacteria</taxon>
        <taxon>Pseudomonadati</taxon>
        <taxon>Bacteroidota</taxon>
        <taxon>Sphingobacteriia</taxon>
        <taxon>Sphingobacteriales</taxon>
        <taxon>Sphingobacteriaceae</taxon>
        <taxon>Mucilaginibacter</taxon>
    </lineage>
</organism>
<keyword evidence="3" id="KW-1185">Reference proteome</keyword>
<proteinExistence type="predicted"/>
<name>A0ABZ0TF89_9SPHI</name>
<sequence length="299" mass="30715">MKIKLEIKNWWTGKVLFEFETEGNTIAKTVAECIRQAREKESLANLSGANLSGANLSLANLSGADLSGANLSGANLSGADLRSADLSGANLSGANLRSANLRSANLSIANLSIANLSGANLSIADLSGANLSGANLSGADLSGADLSGANLSIANLSGANLSGANLSIANLSGANLSGANLSIANLSGANLSGAVNNPIKADFFMILLYARNEVQGLRQALIDGKVDGSTYTGECACLVGTLANVRNCSYEQIPGIKPDADRPAERWFTGIRSGDTPDNNEVSKLTLEWVDEFLILTAA</sequence>
<keyword evidence="1" id="KW-0677">Repeat</keyword>
<dbReference type="Proteomes" id="UP001324380">
    <property type="component" value="Chromosome"/>
</dbReference>
<evidence type="ECO:0000313" key="2">
    <source>
        <dbReference type="EMBL" id="WPU91841.1"/>
    </source>
</evidence>
<dbReference type="PANTHER" id="PTHR47485:SF1">
    <property type="entry name" value="THYLAKOID LUMENAL 17.4 KDA PROTEIN, CHLOROPLASTIC"/>
    <property type="match status" value="1"/>
</dbReference>
<evidence type="ECO:0000256" key="1">
    <source>
        <dbReference type="ARBA" id="ARBA00022737"/>
    </source>
</evidence>
<dbReference type="Gene3D" id="2.160.20.80">
    <property type="entry name" value="E3 ubiquitin-protein ligase SopA"/>
    <property type="match status" value="1"/>
</dbReference>